<feature type="region of interest" description="Disordered" evidence="2">
    <location>
        <begin position="1"/>
        <end position="24"/>
    </location>
</feature>
<keyword evidence="3" id="KW-0812">Transmembrane</keyword>
<feature type="domain" description="PA" evidence="4">
    <location>
        <begin position="196"/>
        <end position="262"/>
    </location>
</feature>
<evidence type="ECO:0000256" key="1">
    <source>
        <dbReference type="ARBA" id="ARBA00005634"/>
    </source>
</evidence>
<feature type="transmembrane region" description="Helical" evidence="3">
    <location>
        <begin position="36"/>
        <end position="54"/>
    </location>
</feature>
<reference evidence="7" key="1">
    <citation type="submission" date="2023-04" db="EMBL/GenBank/DDBJ databases">
        <title>Phytophthora lilii NBRC 32176.</title>
        <authorList>
            <person name="Ichikawa N."/>
            <person name="Sato H."/>
            <person name="Tonouchi N."/>
        </authorList>
    </citation>
    <scope>NUCLEOTIDE SEQUENCE</scope>
    <source>
        <strain evidence="7">NBRC 32176</strain>
    </source>
</reference>
<dbReference type="InterPro" id="IPR003137">
    <property type="entry name" value="PA_domain"/>
</dbReference>
<protein>
    <submittedName>
        <fullName evidence="7">Unnamed protein product</fullName>
    </submittedName>
</protein>
<dbReference type="SUPFAM" id="SSF52025">
    <property type="entry name" value="PA domain"/>
    <property type="match status" value="1"/>
</dbReference>
<dbReference type="FunFam" id="1.20.930.40:FF:000007">
    <property type="entry name" value="Uncharacterized protein"/>
    <property type="match status" value="1"/>
</dbReference>
<proteinExistence type="inferred from homology"/>
<evidence type="ECO:0000313" key="7">
    <source>
        <dbReference type="EMBL" id="GMF65891.1"/>
    </source>
</evidence>
<accession>A0A9W6YKS6</accession>
<dbReference type="PANTHER" id="PTHR10404">
    <property type="entry name" value="N-ACETYLATED-ALPHA-LINKED ACIDIC DIPEPTIDASE"/>
    <property type="match status" value="1"/>
</dbReference>
<comment type="similarity">
    <text evidence="1">Belongs to the peptidase M28 family. M28B subfamily.</text>
</comment>
<dbReference type="InterPro" id="IPR007484">
    <property type="entry name" value="Peptidase_M28"/>
</dbReference>
<evidence type="ECO:0000259" key="6">
    <source>
        <dbReference type="Pfam" id="PF04389"/>
    </source>
</evidence>
<dbReference type="InterPro" id="IPR046450">
    <property type="entry name" value="PA_dom_sf"/>
</dbReference>
<feature type="domain" description="Transferrin receptor-like dimerisation" evidence="5">
    <location>
        <begin position="657"/>
        <end position="772"/>
    </location>
</feature>
<keyword evidence="3" id="KW-0472">Membrane</keyword>
<dbReference type="FunFam" id="3.40.630.10:FF:000078">
    <property type="entry name" value="Glutamate carboxypeptidase 2"/>
    <property type="match status" value="1"/>
</dbReference>
<feature type="domain" description="Peptidase M28" evidence="6">
    <location>
        <begin position="378"/>
        <end position="475"/>
    </location>
</feature>
<evidence type="ECO:0000256" key="2">
    <source>
        <dbReference type="SAM" id="MobiDB-lite"/>
    </source>
</evidence>
<dbReference type="InterPro" id="IPR036757">
    <property type="entry name" value="TFR-like_dimer_dom_sf"/>
</dbReference>
<dbReference type="Gene3D" id="1.20.930.40">
    <property type="entry name" value="Transferrin receptor-like, dimerisation domain"/>
    <property type="match status" value="1"/>
</dbReference>
<keyword evidence="3" id="KW-1133">Transmembrane helix</keyword>
<dbReference type="FunFam" id="3.50.30.30:FF:000008">
    <property type="entry name" value="Glutamate carboxypeptidase 2"/>
    <property type="match status" value="1"/>
</dbReference>
<dbReference type="CDD" id="cd08022">
    <property type="entry name" value="M28_PSMA_like"/>
    <property type="match status" value="1"/>
</dbReference>
<dbReference type="Gene3D" id="3.40.630.10">
    <property type="entry name" value="Zn peptidases"/>
    <property type="match status" value="1"/>
</dbReference>
<name>A0A9W6YKS6_9STRA</name>
<dbReference type="GO" id="GO:0004180">
    <property type="term" value="F:carboxypeptidase activity"/>
    <property type="evidence" value="ECO:0007669"/>
    <property type="project" value="TreeGrafter"/>
</dbReference>
<dbReference type="AlphaFoldDB" id="A0A9W6YKS6"/>
<dbReference type="OrthoDB" id="10013407at2759"/>
<dbReference type="Proteomes" id="UP001165083">
    <property type="component" value="Unassembled WGS sequence"/>
</dbReference>
<dbReference type="Pfam" id="PF04253">
    <property type="entry name" value="TFR_dimer"/>
    <property type="match status" value="1"/>
</dbReference>
<dbReference type="PANTHER" id="PTHR10404:SF46">
    <property type="entry name" value="VACUOLAR PROTEIN SORTING-ASSOCIATED PROTEIN 70"/>
    <property type="match status" value="1"/>
</dbReference>
<dbReference type="SUPFAM" id="SSF47672">
    <property type="entry name" value="Transferrin receptor-like dimerisation domain"/>
    <property type="match status" value="1"/>
</dbReference>
<dbReference type="Pfam" id="PF04389">
    <property type="entry name" value="Peptidase_M28"/>
    <property type="match status" value="1"/>
</dbReference>
<keyword evidence="8" id="KW-1185">Reference proteome</keyword>
<dbReference type="SUPFAM" id="SSF53187">
    <property type="entry name" value="Zn-dependent exopeptidases"/>
    <property type="match status" value="1"/>
</dbReference>
<sequence>MSLAPLKTYGTSPHDQAPSPSEDAVNVSSQRRFGDAVRVAGLVGVLVFLGSYLFTLQTWTPPSATENVAAGTTSMDKMKVPALSSVEQKFVGGVKTDKLREFLHAFASKPHTCGTEQDYETALYTARQWESFGIQAEVVEYYTLLSYPVHRHLAIVAPEPHAQELNLTEGSVVDDSCTTDPTALPPFLAYSATGNVTASVVYANFGTQQDFEWLASNNVTLEGKIALVRYGANMRGLKVMAAEKYGMVGVLIYSDPNEDGFTRGPVYPEGFYRPEDSFQRGSVNYIPLYSGDPMTPGWASVEGASRLTYEEVTNVPRVPVLPLSYGQARRILAALGGQKAIDVWQGGLPLEYKLGDDGALVLNLDVVMDNHVGTIWDVIGTIEGSEEPDKRVVLGNHRDAWVYGAVDPSSGSATLMEIARGFGDLLESGWRPRRTIVLGSWDGEEYALLGSTEWVEDNAKLLKEEAVAYLNVDLLVGPLISASSAPSIAKFVQDTASLLPANPFNGNNNSIDGAASLLDQWSEQMRESRATPGGLPAAGDKADKTLAPEHLITFMGSGSDYTPFYQHLGVISVNLAFGLTYASYGTYHSSMDSLHYMETQGDPHYASHASMAKWWGVLAMRLANDVIIPFEFSSYALVMREGLKQLEKRLVDAELDVDLSQLYAAIEKFDANADIFQAKANELQSSPDVSTSALKAWNNKAVQLERQLLSGDGLPHRPWYKHVIFGPGFYEGYAGAAFPGITDCLAFYDDAATIQIHVNEVTRVVNSAAKYFVSPE</sequence>
<evidence type="ECO:0000259" key="4">
    <source>
        <dbReference type="Pfam" id="PF02225"/>
    </source>
</evidence>
<dbReference type="Pfam" id="PF02225">
    <property type="entry name" value="PA"/>
    <property type="match status" value="1"/>
</dbReference>
<dbReference type="InterPro" id="IPR007365">
    <property type="entry name" value="TFR-like_dimer_dom"/>
</dbReference>
<organism evidence="7 8">
    <name type="scientific">Phytophthora lilii</name>
    <dbReference type="NCBI Taxonomy" id="2077276"/>
    <lineage>
        <taxon>Eukaryota</taxon>
        <taxon>Sar</taxon>
        <taxon>Stramenopiles</taxon>
        <taxon>Oomycota</taxon>
        <taxon>Peronosporomycetes</taxon>
        <taxon>Peronosporales</taxon>
        <taxon>Peronosporaceae</taxon>
        <taxon>Phytophthora</taxon>
    </lineage>
</organism>
<gene>
    <name evidence="7" type="ORF">Plil01_001847800</name>
</gene>
<evidence type="ECO:0000259" key="5">
    <source>
        <dbReference type="Pfam" id="PF04253"/>
    </source>
</evidence>
<dbReference type="CDD" id="cd02121">
    <property type="entry name" value="PA_GCPII_like"/>
    <property type="match status" value="1"/>
</dbReference>
<dbReference type="Gene3D" id="3.50.30.30">
    <property type="match status" value="1"/>
</dbReference>
<comment type="caution">
    <text evidence="7">The sequence shown here is derived from an EMBL/GenBank/DDBJ whole genome shotgun (WGS) entry which is preliminary data.</text>
</comment>
<dbReference type="EMBL" id="BSXW01012513">
    <property type="protein sequence ID" value="GMF65891.1"/>
    <property type="molecule type" value="Genomic_DNA"/>
</dbReference>
<evidence type="ECO:0000256" key="3">
    <source>
        <dbReference type="SAM" id="Phobius"/>
    </source>
</evidence>
<dbReference type="InterPro" id="IPR039373">
    <property type="entry name" value="Peptidase_M28B"/>
</dbReference>
<evidence type="ECO:0000313" key="8">
    <source>
        <dbReference type="Proteomes" id="UP001165083"/>
    </source>
</evidence>